<gene>
    <name evidence="2" type="primary">ORF1597</name>
</gene>
<sequence>DNTVLSGLGGDYHPTARNDTETQYSNVKNLADAETVENMMENSENYVNYSDKIRQNVRLKRLRKDEYNL</sequence>
<reference evidence="2" key="1">
    <citation type="submission" date="2014-12" db="EMBL/GenBank/DDBJ databases">
        <title>Insight into the proteome of Arion vulgaris.</title>
        <authorList>
            <person name="Aradska J."/>
            <person name="Bulat T."/>
            <person name="Smidak R."/>
            <person name="Sarate P."/>
            <person name="Gangsoo J."/>
            <person name="Sialana F."/>
            <person name="Bilban M."/>
            <person name="Lubec G."/>
        </authorList>
    </citation>
    <scope>NUCLEOTIDE SEQUENCE</scope>
    <source>
        <tissue evidence="2">Skin</tissue>
    </source>
</reference>
<proteinExistence type="predicted"/>
<protein>
    <submittedName>
        <fullName evidence="2">Uncharacterized protein</fullName>
    </submittedName>
</protein>
<name>A0A0B6XUG8_9EUPU</name>
<accession>A0A0B6XUG8</accession>
<feature type="region of interest" description="Disordered" evidence="1">
    <location>
        <begin position="1"/>
        <end position="21"/>
    </location>
</feature>
<evidence type="ECO:0000313" key="2">
    <source>
        <dbReference type="EMBL" id="CEK47549.1"/>
    </source>
</evidence>
<dbReference type="EMBL" id="HACG01000684">
    <property type="protein sequence ID" value="CEK47549.1"/>
    <property type="molecule type" value="Transcribed_RNA"/>
</dbReference>
<organism evidence="2">
    <name type="scientific">Arion vulgaris</name>
    <dbReference type="NCBI Taxonomy" id="1028688"/>
    <lineage>
        <taxon>Eukaryota</taxon>
        <taxon>Metazoa</taxon>
        <taxon>Spiralia</taxon>
        <taxon>Lophotrochozoa</taxon>
        <taxon>Mollusca</taxon>
        <taxon>Gastropoda</taxon>
        <taxon>Heterobranchia</taxon>
        <taxon>Euthyneura</taxon>
        <taxon>Panpulmonata</taxon>
        <taxon>Eupulmonata</taxon>
        <taxon>Stylommatophora</taxon>
        <taxon>Helicina</taxon>
        <taxon>Arionoidea</taxon>
        <taxon>Arionidae</taxon>
        <taxon>Arion</taxon>
    </lineage>
</organism>
<evidence type="ECO:0000256" key="1">
    <source>
        <dbReference type="SAM" id="MobiDB-lite"/>
    </source>
</evidence>
<feature type="non-terminal residue" evidence="2">
    <location>
        <position position="69"/>
    </location>
</feature>
<feature type="non-terminal residue" evidence="2">
    <location>
        <position position="1"/>
    </location>
</feature>
<dbReference type="AlphaFoldDB" id="A0A0B6XUG8"/>